<keyword evidence="6 7" id="KW-0472">Membrane</keyword>
<feature type="domain" description="Major facilitator superfamily (MFS) profile" evidence="8">
    <location>
        <begin position="35"/>
        <end position="428"/>
    </location>
</feature>
<feature type="transmembrane region" description="Helical" evidence="7">
    <location>
        <begin position="370"/>
        <end position="396"/>
    </location>
</feature>
<keyword evidence="3" id="KW-1003">Cell membrane</keyword>
<dbReference type="InterPro" id="IPR050171">
    <property type="entry name" value="MFS_Transporters"/>
</dbReference>
<keyword evidence="4 7" id="KW-0812">Transmembrane</keyword>
<evidence type="ECO:0000256" key="7">
    <source>
        <dbReference type="SAM" id="Phobius"/>
    </source>
</evidence>
<name>A0A4Q7V5V8_PSEST</name>
<dbReference type="PANTHER" id="PTHR23517">
    <property type="entry name" value="RESISTANCE PROTEIN MDTM, PUTATIVE-RELATED-RELATED"/>
    <property type="match status" value="1"/>
</dbReference>
<dbReference type="PROSITE" id="PS50850">
    <property type="entry name" value="MFS"/>
    <property type="match status" value="1"/>
</dbReference>
<dbReference type="InterPro" id="IPR020846">
    <property type="entry name" value="MFS_dom"/>
</dbReference>
<protein>
    <submittedName>
        <fullName evidence="9">Nitrate/nitrite transporter NarK</fullName>
    </submittedName>
</protein>
<dbReference type="GO" id="GO:0022857">
    <property type="term" value="F:transmembrane transporter activity"/>
    <property type="evidence" value="ECO:0007669"/>
    <property type="project" value="InterPro"/>
</dbReference>
<comment type="subcellular location">
    <subcellularLocation>
        <location evidence="1">Cell membrane</location>
        <topology evidence="1">Multi-pass membrane protein</topology>
    </subcellularLocation>
</comment>
<feature type="transmembrane region" description="Helical" evidence="7">
    <location>
        <begin position="241"/>
        <end position="262"/>
    </location>
</feature>
<sequence>MKISPRTAASPDLDPVRPRRWRPRQITQLAALPPVMRLLVLTQLAFNVGFYMVLPYLATHLAEDLGLAAAMVGLVLGLRTFSQQGLFVVGGALADRYGPKPVVLAGCALRVLGFVLLGLAGSATGVIAGALLTGFAAALFSPAVESSLAREAGERERSGEGPARSEVFALFAVSGQVGTVTGPLVGTALLLVDFRLACMVAAFAFVLVGLAHLRWLPRRPAAHAGEPLLAGWSEVLANRRFLAFAAGYSGWLLCYNQLYLALPDELRRATGGQSALGWLFVLSSVMVIGGQLRITGWARSIGRGRAIVLGFSLMALAFAAVGVARLLPDPPSWAVLVPAVAMVVLLTLGEMLAVPVAQDLVPRLAGERRLGAYFGVLSSAGGVAVLIGSTAVGALLDPSVPAAVPFFVLAAVPVAGALVLATLARRGALAPATPA</sequence>
<evidence type="ECO:0000256" key="2">
    <source>
        <dbReference type="ARBA" id="ARBA00022448"/>
    </source>
</evidence>
<evidence type="ECO:0000256" key="6">
    <source>
        <dbReference type="ARBA" id="ARBA00023136"/>
    </source>
</evidence>
<dbReference type="Proteomes" id="UP000291591">
    <property type="component" value="Unassembled WGS sequence"/>
</dbReference>
<dbReference type="EMBL" id="SHKL01000001">
    <property type="protein sequence ID" value="RZT89118.1"/>
    <property type="molecule type" value="Genomic_DNA"/>
</dbReference>
<feature type="transmembrane region" description="Helical" evidence="7">
    <location>
        <begin position="274"/>
        <end position="294"/>
    </location>
</feature>
<dbReference type="InterPro" id="IPR036259">
    <property type="entry name" value="MFS_trans_sf"/>
</dbReference>
<dbReference type="GO" id="GO:0005886">
    <property type="term" value="C:plasma membrane"/>
    <property type="evidence" value="ECO:0007669"/>
    <property type="project" value="UniProtKB-SubCell"/>
</dbReference>
<feature type="transmembrane region" description="Helical" evidence="7">
    <location>
        <begin position="29"/>
        <end position="53"/>
    </location>
</feature>
<evidence type="ECO:0000313" key="10">
    <source>
        <dbReference type="Proteomes" id="UP000291591"/>
    </source>
</evidence>
<reference evidence="9 10" key="1">
    <citation type="submission" date="2019-02" db="EMBL/GenBank/DDBJ databases">
        <title>Sequencing the genomes of 1000 actinobacteria strains.</title>
        <authorList>
            <person name="Klenk H.-P."/>
        </authorList>
    </citation>
    <scope>NUCLEOTIDE SEQUENCE [LARGE SCALE GENOMIC DNA]</scope>
    <source>
        <strain evidence="9 10">DSM 45779</strain>
    </source>
</reference>
<evidence type="ECO:0000256" key="5">
    <source>
        <dbReference type="ARBA" id="ARBA00022989"/>
    </source>
</evidence>
<gene>
    <name evidence="9" type="ORF">EV383_6075</name>
</gene>
<feature type="transmembrane region" description="Helical" evidence="7">
    <location>
        <begin position="402"/>
        <end position="424"/>
    </location>
</feature>
<organism evidence="9 10">
    <name type="scientific">Pseudonocardia sediminis</name>
    <dbReference type="NCBI Taxonomy" id="1397368"/>
    <lineage>
        <taxon>Bacteria</taxon>
        <taxon>Bacillati</taxon>
        <taxon>Actinomycetota</taxon>
        <taxon>Actinomycetes</taxon>
        <taxon>Pseudonocardiales</taxon>
        <taxon>Pseudonocardiaceae</taxon>
        <taxon>Pseudonocardia</taxon>
    </lineage>
</organism>
<proteinExistence type="predicted"/>
<dbReference type="Pfam" id="PF07690">
    <property type="entry name" value="MFS_1"/>
    <property type="match status" value="1"/>
</dbReference>
<dbReference type="SUPFAM" id="SSF103473">
    <property type="entry name" value="MFS general substrate transporter"/>
    <property type="match status" value="1"/>
</dbReference>
<dbReference type="PANTHER" id="PTHR23517:SF2">
    <property type="entry name" value="MULTIDRUG RESISTANCE PROTEIN MDTH"/>
    <property type="match status" value="1"/>
</dbReference>
<feature type="transmembrane region" description="Helical" evidence="7">
    <location>
        <begin position="194"/>
        <end position="213"/>
    </location>
</feature>
<keyword evidence="5 7" id="KW-1133">Transmembrane helix</keyword>
<dbReference type="CDD" id="cd17329">
    <property type="entry name" value="MFS_MdtH_MDR_like"/>
    <property type="match status" value="1"/>
</dbReference>
<evidence type="ECO:0000313" key="9">
    <source>
        <dbReference type="EMBL" id="RZT89118.1"/>
    </source>
</evidence>
<evidence type="ECO:0000256" key="4">
    <source>
        <dbReference type="ARBA" id="ARBA00022692"/>
    </source>
</evidence>
<evidence type="ECO:0000256" key="1">
    <source>
        <dbReference type="ARBA" id="ARBA00004651"/>
    </source>
</evidence>
<keyword evidence="10" id="KW-1185">Reference proteome</keyword>
<dbReference type="InterPro" id="IPR011701">
    <property type="entry name" value="MFS"/>
</dbReference>
<keyword evidence="2" id="KW-0813">Transport</keyword>
<evidence type="ECO:0000256" key="3">
    <source>
        <dbReference type="ARBA" id="ARBA00022475"/>
    </source>
</evidence>
<feature type="transmembrane region" description="Helical" evidence="7">
    <location>
        <begin position="65"/>
        <end position="81"/>
    </location>
</feature>
<dbReference type="AlphaFoldDB" id="A0A4Q7V5V8"/>
<feature type="transmembrane region" description="Helical" evidence="7">
    <location>
        <begin position="306"/>
        <end position="327"/>
    </location>
</feature>
<accession>A0A4Q7V5V8</accession>
<dbReference type="Gene3D" id="1.20.1250.20">
    <property type="entry name" value="MFS general substrate transporter like domains"/>
    <property type="match status" value="1"/>
</dbReference>
<evidence type="ECO:0000259" key="8">
    <source>
        <dbReference type="PROSITE" id="PS50850"/>
    </source>
</evidence>
<feature type="transmembrane region" description="Helical" evidence="7">
    <location>
        <begin position="333"/>
        <end position="358"/>
    </location>
</feature>
<comment type="caution">
    <text evidence="9">The sequence shown here is derived from an EMBL/GenBank/DDBJ whole genome shotgun (WGS) entry which is preliminary data.</text>
</comment>